<sequence>MKNSENLRIEKRTNLMAKDIRVLLYYLYTPIENAEQFAADHLAFCKSIGLKGRILVADEGINGTVSGDYETTQKYMDYVHSLPGMEDLWFKIDEESEQAFKKMFVRYKKEIVHLGLEDNDFDNDINPLETTGAYLSPKEFKEALLDEDTVVLDTRNDYEYDLGHFRGAIRPDIRNFRELPQWVRDNKEKFMDKRVVVYCTGGVRCEKFSGWMVREGYKDVGQLHGGIATYGKDPEVQGELWDGKMYVFDERIAVDVNHVNPTIVGKDWFDGTPCERYVNCGNPFCNRRILTSEENEDKYLRGCSHECRVHPRNRYVSENELTQAEVVERLAAIGESLDQAATV</sequence>
<dbReference type="Gene3D" id="3.30.70.100">
    <property type="match status" value="1"/>
</dbReference>
<name>A0A133RXL6_STRMT</name>
<evidence type="ECO:0000256" key="2">
    <source>
        <dbReference type="HAMAP-Rule" id="MF_00469"/>
    </source>
</evidence>
<dbReference type="InterPro" id="IPR036873">
    <property type="entry name" value="Rhodanese-like_dom_sf"/>
</dbReference>
<dbReference type="InterPro" id="IPR020936">
    <property type="entry name" value="TrhO"/>
</dbReference>
<accession>A0A133RXL6</accession>
<feature type="domain" description="Rhodanese" evidence="3">
    <location>
        <begin position="145"/>
        <end position="239"/>
    </location>
</feature>
<organism evidence="4 5">
    <name type="scientific">Streptococcus mitis</name>
    <dbReference type="NCBI Taxonomy" id="28037"/>
    <lineage>
        <taxon>Bacteria</taxon>
        <taxon>Bacillati</taxon>
        <taxon>Bacillota</taxon>
        <taxon>Bacilli</taxon>
        <taxon>Lactobacillales</taxon>
        <taxon>Streptococcaceae</taxon>
        <taxon>Streptococcus</taxon>
        <taxon>Streptococcus mitis group</taxon>
    </lineage>
</organism>
<dbReference type="HAMAP" id="MF_00469">
    <property type="entry name" value="TrhO"/>
    <property type="match status" value="1"/>
</dbReference>
<dbReference type="SMART" id="SM00450">
    <property type="entry name" value="RHOD"/>
    <property type="match status" value="1"/>
</dbReference>
<protein>
    <recommendedName>
        <fullName evidence="2">tRNA uridine(34) hydroxylase</fullName>
        <ecNumber evidence="2">1.14.-.-</ecNumber>
    </recommendedName>
    <alternativeName>
        <fullName evidence="2">tRNA hydroxylation protein O</fullName>
    </alternativeName>
</protein>
<dbReference type="Pfam" id="PF00581">
    <property type="entry name" value="Rhodanese"/>
    <property type="match status" value="1"/>
</dbReference>
<keyword evidence="2" id="KW-0819">tRNA processing</keyword>
<proteinExistence type="inferred from homology"/>
<gene>
    <name evidence="2" type="primary">trhO</name>
    <name evidence="4" type="ORF">HMPREF3228_01227</name>
</gene>
<dbReference type="PANTHER" id="PTHR43268">
    <property type="entry name" value="THIOSULFATE SULFURTRANSFERASE/RHODANESE-LIKE DOMAIN-CONTAINING PROTEIN 2"/>
    <property type="match status" value="1"/>
</dbReference>
<dbReference type="Pfam" id="PF17773">
    <property type="entry name" value="UPF0176_N"/>
    <property type="match status" value="1"/>
</dbReference>
<comment type="catalytic activity">
    <reaction evidence="2">
        <text>uridine(34) in tRNA + AH2 + O2 = 5-hydroxyuridine(34) in tRNA + A + H2O</text>
        <dbReference type="Rhea" id="RHEA:64224"/>
        <dbReference type="Rhea" id="RHEA-COMP:11727"/>
        <dbReference type="Rhea" id="RHEA-COMP:13381"/>
        <dbReference type="ChEBI" id="CHEBI:13193"/>
        <dbReference type="ChEBI" id="CHEBI:15377"/>
        <dbReference type="ChEBI" id="CHEBI:15379"/>
        <dbReference type="ChEBI" id="CHEBI:17499"/>
        <dbReference type="ChEBI" id="CHEBI:65315"/>
        <dbReference type="ChEBI" id="CHEBI:136877"/>
    </reaction>
</comment>
<dbReference type="InterPro" id="IPR001763">
    <property type="entry name" value="Rhodanese-like_dom"/>
</dbReference>
<dbReference type="Proteomes" id="UP000070065">
    <property type="component" value="Unassembled WGS sequence"/>
</dbReference>
<comment type="function">
    <text evidence="2">Catalyzes oxygen-dependent 5-hydroxyuridine (ho5U) modification at position 34 in tRNAs.</text>
</comment>
<dbReference type="GO" id="GO:0006400">
    <property type="term" value="P:tRNA modification"/>
    <property type="evidence" value="ECO:0007669"/>
    <property type="project" value="UniProtKB-UniRule"/>
</dbReference>
<dbReference type="NCBIfam" id="NF001135">
    <property type="entry name" value="PRK00142.1-3"/>
    <property type="match status" value="1"/>
</dbReference>
<dbReference type="PANTHER" id="PTHR43268:SF3">
    <property type="entry name" value="RHODANESE-LIKE DOMAIN-CONTAINING PROTEIN 7-RELATED"/>
    <property type="match status" value="1"/>
</dbReference>
<dbReference type="AlphaFoldDB" id="A0A133RXL6"/>
<dbReference type="InterPro" id="IPR040503">
    <property type="entry name" value="TRHO_N"/>
</dbReference>
<evidence type="ECO:0000313" key="5">
    <source>
        <dbReference type="Proteomes" id="UP000070065"/>
    </source>
</evidence>
<dbReference type="Pfam" id="PF12368">
    <property type="entry name" value="Rhodanese_C"/>
    <property type="match status" value="1"/>
</dbReference>
<keyword evidence="1 2" id="KW-0560">Oxidoreductase</keyword>
<dbReference type="PATRIC" id="fig|28037.231.peg.1216"/>
<comment type="caution">
    <text evidence="4">The sequence shown here is derived from an EMBL/GenBank/DDBJ whole genome shotgun (WGS) entry which is preliminary data.</text>
</comment>
<evidence type="ECO:0000259" key="3">
    <source>
        <dbReference type="PROSITE" id="PS50206"/>
    </source>
</evidence>
<comment type="similarity">
    <text evidence="2">Belongs to the TrhO family.</text>
</comment>
<dbReference type="SUPFAM" id="SSF52821">
    <property type="entry name" value="Rhodanese/Cell cycle control phosphatase"/>
    <property type="match status" value="1"/>
</dbReference>
<dbReference type="EC" id="1.14.-.-" evidence="2"/>
<dbReference type="InterPro" id="IPR022111">
    <property type="entry name" value="Rhodanese_C"/>
</dbReference>
<evidence type="ECO:0000313" key="4">
    <source>
        <dbReference type="EMBL" id="KXA60121.1"/>
    </source>
</evidence>
<dbReference type="Gene3D" id="3.40.250.10">
    <property type="entry name" value="Rhodanese-like domain"/>
    <property type="match status" value="1"/>
</dbReference>
<dbReference type="EMBL" id="LRQR01000075">
    <property type="protein sequence ID" value="KXA60121.1"/>
    <property type="molecule type" value="Genomic_DNA"/>
</dbReference>
<evidence type="ECO:0000256" key="1">
    <source>
        <dbReference type="ARBA" id="ARBA00023002"/>
    </source>
</evidence>
<dbReference type="GO" id="GO:0016705">
    <property type="term" value="F:oxidoreductase activity, acting on paired donors, with incorporation or reduction of molecular oxygen"/>
    <property type="evidence" value="ECO:0007669"/>
    <property type="project" value="UniProtKB-UniRule"/>
</dbReference>
<reference evidence="4 5" key="1">
    <citation type="submission" date="2016-01" db="EMBL/GenBank/DDBJ databases">
        <authorList>
            <person name="Oliw E.H."/>
        </authorList>
    </citation>
    <scope>NUCLEOTIDE SEQUENCE [LARGE SCALE GENOMIC DNA]</scope>
    <source>
        <strain evidence="4 5">CMW7705B</strain>
    </source>
</reference>
<dbReference type="NCBIfam" id="NF001137">
    <property type="entry name" value="PRK00142.1-5"/>
    <property type="match status" value="1"/>
</dbReference>
<dbReference type="CDD" id="cd01518">
    <property type="entry name" value="RHOD_YceA"/>
    <property type="match status" value="1"/>
</dbReference>
<dbReference type="PROSITE" id="PS50206">
    <property type="entry name" value="RHODANESE_3"/>
    <property type="match status" value="1"/>
</dbReference>